<sequence>MLSSRRGSATASSGASSSRLRLSVRSLMGTMSPRASSASPRTSPPSSPGTTPAGAFSFTCPLGSLSAEEVELARKNFTTFDFDGDGVISRADFGMAMARHDSAWLSGDKRAQLDAMYRSVDQGGTGAVTFEQFCVMRVRKKVAAGRTARAWGAEAAAPPPRLGVVPPLLLPAGEGKAAPAPPSGFFAAELRRAYEALYPQGTGWLPSRQLYDLLCSVAQAHALPLSAAQAAELARETDSGNGWSDLRALLQREELSRLFASPRDGPPPPQLTPRKPGDTWRAEPRAATSRDAAAHEAAVAALQASQAKAMDALLKEVRALRSTARGTPAEQLAAAKADERVRRLAAEHKAALAALRAEQRQPEASGGEARGASGGFSLSLSTGGASARPAGAASLAPSTSRMTRAQLEQELLSTQRSGRATTRADAARQRYDALTPRAGAKAAQREQIEALMAEAAAEEEGWTPRPAQRIAAAAPPPPAASASSSSAAATAAASASAAAVEEATAELHGLSPAEARARVRALQRQAAEAARASVGAGGEARRALQRGELAAATRHAAEAEEHATEARATRRLAAALYAALRTLKAEGVAGAATPRGGASLDDPSTSASEVFEMPADLRAALAAPADDFEV</sequence>
<dbReference type="CDD" id="cd00051">
    <property type="entry name" value="EFh"/>
    <property type="match status" value="1"/>
</dbReference>
<dbReference type="PROSITE" id="PS00018">
    <property type="entry name" value="EF_HAND_1"/>
    <property type="match status" value="1"/>
</dbReference>
<dbReference type="InterPro" id="IPR002048">
    <property type="entry name" value="EF_hand_dom"/>
</dbReference>
<name>A0AB34JKB7_PRYPA</name>
<feature type="domain" description="EF-hand" evidence="3">
    <location>
        <begin position="108"/>
        <end position="143"/>
    </location>
</feature>
<keyword evidence="5" id="KW-1185">Reference proteome</keyword>
<feature type="region of interest" description="Disordered" evidence="2">
    <location>
        <begin position="588"/>
        <end position="611"/>
    </location>
</feature>
<evidence type="ECO:0000256" key="2">
    <source>
        <dbReference type="SAM" id="MobiDB-lite"/>
    </source>
</evidence>
<accession>A0AB34JKB7</accession>
<dbReference type="PROSITE" id="PS50222">
    <property type="entry name" value="EF_HAND_2"/>
    <property type="match status" value="2"/>
</dbReference>
<dbReference type="AlphaFoldDB" id="A0AB34JKB7"/>
<dbReference type="Proteomes" id="UP001515480">
    <property type="component" value="Unassembled WGS sequence"/>
</dbReference>
<feature type="region of interest" description="Disordered" evidence="2">
    <location>
        <begin position="356"/>
        <end position="442"/>
    </location>
</feature>
<feature type="compositionally biased region" description="Low complexity" evidence="2">
    <location>
        <begin position="375"/>
        <end position="398"/>
    </location>
</feature>
<evidence type="ECO:0000259" key="3">
    <source>
        <dbReference type="PROSITE" id="PS50222"/>
    </source>
</evidence>
<dbReference type="InterPro" id="IPR011992">
    <property type="entry name" value="EF-hand-dom_pair"/>
</dbReference>
<protein>
    <recommendedName>
        <fullName evidence="3">EF-hand domain-containing protein</fullName>
    </recommendedName>
</protein>
<comment type="caution">
    <text evidence="4">The sequence shown here is derived from an EMBL/GenBank/DDBJ whole genome shotgun (WGS) entry which is preliminary data.</text>
</comment>
<evidence type="ECO:0000313" key="5">
    <source>
        <dbReference type="Proteomes" id="UP001515480"/>
    </source>
</evidence>
<gene>
    <name evidence="4" type="ORF">AB1Y20_022714</name>
</gene>
<reference evidence="4 5" key="1">
    <citation type="journal article" date="2024" name="Science">
        <title>Giant polyketide synthase enzymes in the biosynthesis of giant marine polyether toxins.</title>
        <authorList>
            <person name="Fallon T.R."/>
            <person name="Shende V.V."/>
            <person name="Wierzbicki I.H."/>
            <person name="Pendleton A.L."/>
            <person name="Watervoot N.F."/>
            <person name="Auber R.P."/>
            <person name="Gonzalez D.J."/>
            <person name="Wisecaver J.H."/>
            <person name="Moore B.S."/>
        </authorList>
    </citation>
    <scope>NUCLEOTIDE SEQUENCE [LARGE SCALE GENOMIC DNA]</scope>
    <source>
        <strain evidence="4 5">12B1</strain>
    </source>
</reference>
<feature type="domain" description="EF-hand" evidence="3">
    <location>
        <begin position="68"/>
        <end position="103"/>
    </location>
</feature>
<dbReference type="GO" id="GO:0005509">
    <property type="term" value="F:calcium ion binding"/>
    <property type="evidence" value="ECO:0007669"/>
    <property type="project" value="InterPro"/>
</dbReference>
<evidence type="ECO:0000256" key="1">
    <source>
        <dbReference type="ARBA" id="ARBA00022837"/>
    </source>
</evidence>
<feature type="compositionally biased region" description="Basic and acidic residues" evidence="2">
    <location>
        <begin position="275"/>
        <end position="284"/>
    </location>
</feature>
<dbReference type="SUPFAM" id="SSF47473">
    <property type="entry name" value="EF-hand"/>
    <property type="match status" value="1"/>
</dbReference>
<organism evidence="4 5">
    <name type="scientific">Prymnesium parvum</name>
    <name type="common">Toxic golden alga</name>
    <dbReference type="NCBI Taxonomy" id="97485"/>
    <lineage>
        <taxon>Eukaryota</taxon>
        <taxon>Haptista</taxon>
        <taxon>Haptophyta</taxon>
        <taxon>Prymnesiophyceae</taxon>
        <taxon>Prymnesiales</taxon>
        <taxon>Prymnesiaceae</taxon>
        <taxon>Prymnesium</taxon>
    </lineage>
</organism>
<feature type="region of interest" description="Disordered" evidence="2">
    <location>
        <begin position="1"/>
        <end position="54"/>
    </location>
</feature>
<dbReference type="SMART" id="SM00054">
    <property type="entry name" value="EFh"/>
    <property type="match status" value="2"/>
</dbReference>
<keyword evidence="1" id="KW-0106">Calcium</keyword>
<dbReference type="Gene3D" id="1.10.238.10">
    <property type="entry name" value="EF-hand"/>
    <property type="match status" value="1"/>
</dbReference>
<proteinExistence type="predicted"/>
<feature type="region of interest" description="Disordered" evidence="2">
    <location>
        <begin position="258"/>
        <end position="292"/>
    </location>
</feature>
<evidence type="ECO:0000313" key="4">
    <source>
        <dbReference type="EMBL" id="KAL1521161.1"/>
    </source>
</evidence>
<feature type="compositionally biased region" description="Low complexity" evidence="2">
    <location>
        <begin position="1"/>
        <end position="41"/>
    </location>
</feature>
<dbReference type="EMBL" id="JBGBPQ010000008">
    <property type="protein sequence ID" value="KAL1521161.1"/>
    <property type="molecule type" value="Genomic_DNA"/>
</dbReference>
<dbReference type="InterPro" id="IPR018247">
    <property type="entry name" value="EF_Hand_1_Ca_BS"/>
</dbReference>